<dbReference type="PATRIC" id="fig|1125411.7.peg.1243"/>
<comment type="cofactor">
    <cofactor evidence="2 18">
        <name>NAD(+)</name>
        <dbReference type="ChEBI" id="CHEBI:57540"/>
    </cofactor>
</comment>
<dbReference type="Proteomes" id="UP000068905">
    <property type="component" value="Chromosome"/>
</dbReference>
<dbReference type="Pfam" id="PF01761">
    <property type="entry name" value="DHQ_synthase"/>
    <property type="match status" value="1"/>
</dbReference>
<keyword evidence="13 18" id="KW-0862">Zinc</keyword>
<dbReference type="CDD" id="cd08195">
    <property type="entry name" value="DHQS"/>
    <property type="match status" value="1"/>
</dbReference>
<reference evidence="21 22" key="1">
    <citation type="journal article" date="2015" name="Genome Announc.">
        <title>Genome Sequence of 'Candidatus Thioglobus singularis' Strain PS1, a Mixotroph from the SUP05 Clade of Marine Gammaproteobacteria.</title>
        <authorList>
            <person name="Marshall K.T."/>
            <person name="Morris R.M."/>
        </authorList>
    </citation>
    <scope>NUCLEOTIDE SEQUENCE [LARGE SCALE GENOMIC DNA]</scope>
    <source>
        <strain evidence="21 22">PS1</strain>
    </source>
</reference>
<dbReference type="HAMAP" id="MF_00110">
    <property type="entry name" value="DHQ_synthase"/>
    <property type="match status" value="1"/>
</dbReference>
<feature type="binding site" evidence="18">
    <location>
        <begin position="73"/>
        <end position="78"/>
    </location>
    <ligand>
        <name>NAD(+)</name>
        <dbReference type="ChEBI" id="CHEBI:57540"/>
    </ligand>
</feature>
<proteinExistence type="inferred from homology"/>
<dbReference type="STRING" id="1125411.W908_06295"/>
<dbReference type="KEGG" id="tsn:W908_06295"/>
<dbReference type="SUPFAM" id="SSF56796">
    <property type="entry name" value="Dehydroquinate synthase-like"/>
    <property type="match status" value="1"/>
</dbReference>
<comment type="subcellular location">
    <subcellularLocation>
        <location evidence="4 18">Cytoplasm</location>
    </subcellularLocation>
</comment>
<dbReference type="Gene3D" id="1.20.1090.10">
    <property type="entry name" value="Dehydroquinate synthase-like - alpha domain"/>
    <property type="match status" value="1"/>
</dbReference>
<dbReference type="FunFam" id="3.40.50.1970:FF:000001">
    <property type="entry name" value="3-dehydroquinate synthase"/>
    <property type="match status" value="1"/>
</dbReference>
<dbReference type="InterPro" id="IPR056179">
    <property type="entry name" value="DHQS_C"/>
</dbReference>
<comment type="pathway">
    <text evidence="5 18">Metabolic intermediate biosynthesis; chorismate biosynthesis; chorismate from D-erythrose 4-phosphate and phosphoenolpyruvate: step 2/7.</text>
</comment>
<feature type="binding site" evidence="18">
    <location>
        <position position="249"/>
    </location>
    <ligand>
        <name>Zn(2+)</name>
        <dbReference type="ChEBI" id="CHEBI:29105"/>
    </ligand>
</feature>
<dbReference type="GO" id="GO:0003856">
    <property type="term" value="F:3-dehydroquinate synthase activity"/>
    <property type="evidence" value="ECO:0007669"/>
    <property type="project" value="UniProtKB-UniRule"/>
</dbReference>
<comment type="function">
    <text evidence="3 18">Catalyzes the conversion of 3-deoxy-D-arabino-heptulosonate 7-phosphate (DAHP) to dehydroquinate (DHQ).</text>
</comment>
<feature type="binding site" evidence="18">
    <location>
        <begin position="171"/>
        <end position="174"/>
    </location>
    <ligand>
        <name>NAD(+)</name>
        <dbReference type="ChEBI" id="CHEBI:57540"/>
    </ligand>
</feature>
<feature type="binding site" evidence="18">
    <location>
        <begin position="107"/>
        <end position="111"/>
    </location>
    <ligand>
        <name>NAD(+)</name>
        <dbReference type="ChEBI" id="CHEBI:57540"/>
    </ligand>
</feature>
<dbReference type="InterPro" id="IPR030960">
    <property type="entry name" value="DHQS/DOIS_N"/>
</dbReference>
<keyword evidence="15 18" id="KW-0057">Aromatic amino acid biosynthesis</keyword>
<evidence type="ECO:0000256" key="5">
    <source>
        <dbReference type="ARBA" id="ARBA00004661"/>
    </source>
</evidence>
<keyword evidence="9 18" id="KW-0963">Cytoplasm</keyword>
<evidence type="ECO:0000256" key="14">
    <source>
        <dbReference type="ARBA" id="ARBA00023027"/>
    </source>
</evidence>
<dbReference type="AlphaFoldDB" id="A0A0M4M388"/>
<dbReference type="GO" id="GO:0009073">
    <property type="term" value="P:aromatic amino acid family biosynthetic process"/>
    <property type="evidence" value="ECO:0007669"/>
    <property type="project" value="UniProtKB-KW"/>
</dbReference>
<dbReference type="GO" id="GO:0000166">
    <property type="term" value="F:nucleotide binding"/>
    <property type="evidence" value="ECO:0007669"/>
    <property type="project" value="UniProtKB-KW"/>
</dbReference>
<dbReference type="OrthoDB" id="9806583at2"/>
<dbReference type="NCBIfam" id="TIGR01357">
    <property type="entry name" value="aroB"/>
    <property type="match status" value="1"/>
</dbReference>
<dbReference type="GO" id="GO:0046872">
    <property type="term" value="F:metal ion binding"/>
    <property type="evidence" value="ECO:0007669"/>
    <property type="project" value="UniProtKB-KW"/>
</dbReference>
<dbReference type="EMBL" id="CP006911">
    <property type="protein sequence ID" value="ALE02179.1"/>
    <property type="molecule type" value="Genomic_DNA"/>
</dbReference>
<comment type="catalytic activity">
    <reaction evidence="1 18">
        <text>7-phospho-2-dehydro-3-deoxy-D-arabino-heptonate = 3-dehydroquinate + phosphate</text>
        <dbReference type="Rhea" id="RHEA:21968"/>
        <dbReference type="ChEBI" id="CHEBI:32364"/>
        <dbReference type="ChEBI" id="CHEBI:43474"/>
        <dbReference type="ChEBI" id="CHEBI:58394"/>
        <dbReference type="EC" id="4.2.3.4"/>
    </reaction>
</comment>
<feature type="domain" description="3-dehydroquinate synthase N-terminal" evidence="19">
    <location>
        <begin position="69"/>
        <end position="181"/>
    </location>
</feature>
<evidence type="ECO:0000256" key="4">
    <source>
        <dbReference type="ARBA" id="ARBA00004496"/>
    </source>
</evidence>
<dbReference type="Gene3D" id="3.40.50.1970">
    <property type="match status" value="1"/>
</dbReference>
<evidence type="ECO:0000256" key="7">
    <source>
        <dbReference type="ARBA" id="ARBA00013031"/>
    </source>
</evidence>
<dbReference type="GO" id="GO:0008652">
    <property type="term" value="P:amino acid biosynthetic process"/>
    <property type="evidence" value="ECO:0007669"/>
    <property type="project" value="UniProtKB-KW"/>
</dbReference>
<evidence type="ECO:0000256" key="1">
    <source>
        <dbReference type="ARBA" id="ARBA00001393"/>
    </source>
</evidence>
<keyword evidence="17 18" id="KW-0170">Cobalt</keyword>
<feature type="binding site" evidence="18">
    <location>
        <position position="144"/>
    </location>
    <ligand>
        <name>NAD(+)</name>
        <dbReference type="ChEBI" id="CHEBI:57540"/>
    </ligand>
</feature>
<comment type="cofactor">
    <cofactor evidence="18">
        <name>Co(2+)</name>
        <dbReference type="ChEBI" id="CHEBI:48828"/>
    </cofactor>
    <cofactor evidence="18">
        <name>Zn(2+)</name>
        <dbReference type="ChEBI" id="CHEBI:29105"/>
    </cofactor>
    <text evidence="18">Binds 1 divalent metal cation per subunit. Can use either Co(2+) or Zn(2+).</text>
</comment>
<keyword evidence="22" id="KW-1185">Reference proteome</keyword>
<sequence length="363" mass="39810">MTGHPKILNVELGSKSYPIFIGSELLTQKSFITDHIHGQQVMIVSNTTVAPLYLDQVARQLDEYNVEFIILPDGEQYKTLETVNTIFDALLKSKFDRTSTLIALGGGVVGDITGFAAASYQRGINFIQIPTTLLSQVDSSVGGKTGVNHDLGKNMIGAFFQPKAVIIDVNTLDTLNDREFSAGMAEVIKYGLLGNADFLSMIEENIELIMNRDKDLITDVIFRSCEDKAQIVALDEFENGKRALLNLGHTFGHGIENTFGYGVYLHGEAVSIGMHMAAMLSMLEGDLSKEDINRIQNLLSKANLPTTIKKSMDSESLIKAMSLDKKSIDGNIRLVLLKSIGDSLITGSYSKENFNTVVSNFCH</sequence>
<feature type="binding site" evidence="18">
    <location>
        <begin position="131"/>
        <end position="132"/>
    </location>
    <ligand>
        <name>NAD(+)</name>
        <dbReference type="ChEBI" id="CHEBI:57540"/>
    </ligand>
</feature>
<evidence type="ECO:0000256" key="6">
    <source>
        <dbReference type="ARBA" id="ARBA00005412"/>
    </source>
</evidence>
<dbReference type="GO" id="GO:0005737">
    <property type="term" value="C:cytoplasm"/>
    <property type="evidence" value="ECO:0007669"/>
    <property type="project" value="UniProtKB-SubCell"/>
</dbReference>
<dbReference type="PANTHER" id="PTHR43622">
    <property type="entry name" value="3-DEHYDROQUINATE SYNTHASE"/>
    <property type="match status" value="1"/>
</dbReference>
<dbReference type="InterPro" id="IPR016037">
    <property type="entry name" value="DHQ_synth_AroB"/>
</dbReference>
<evidence type="ECO:0000259" key="19">
    <source>
        <dbReference type="Pfam" id="PF01761"/>
    </source>
</evidence>
<dbReference type="PANTHER" id="PTHR43622:SF7">
    <property type="entry name" value="3-DEHYDROQUINATE SYNTHASE, CHLOROPLASTIC"/>
    <property type="match status" value="1"/>
</dbReference>
<evidence type="ECO:0000256" key="11">
    <source>
        <dbReference type="ARBA" id="ARBA00022723"/>
    </source>
</evidence>
<evidence type="ECO:0000256" key="13">
    <source>
        <dbReference type="ARBA" id="ARBA00022833"/>
    </source>
</evidence>
<dbReference type="GO" id="GO:0009423">
    <property type="term" value="P:chorismate biosynthetic process"/>
    <property type="evidence" value="ECO:0007669"/>
    <property type="project" value="UniProtKB-UniRule"/>
</dbReference>
<evidence type="ECO:0000313" key="22">
    <source>
        <dbReference type="Proteomes" id="UP000068905"/>
    </source>
</evidence>
<evidence type="ECO:0000256" key="2">
    <source>
        <dbReference type="ARBA" id="ARBA00001911"/>
    </source>
</evidence>
<feature type="binding site" evidence="18">
    <location>
        <position position="153"/>
    </location>
    <ligand>
        <name>NAD(+)</name>
        <dbReference type="ChEBI" id="CHEBI:57540"/>
    </ligand>
</feature>
<evidence type="ECO:0000256" key="17">
    <source>
        <dbReference type="ARBA" id="ARBA00023285"/>
    </source>
</evidence>
<keyword evidence="11 18" id="KW-0479">Metal-binding</keyword>
<accession>A0A0M4M388</accession>
<dbReference type="PIRSF" id="PIRSF001455">
    <property type="entry name" value="DHQ_synth"/>
    <property type="match status" value="1"/>
</dbReference>
<evidence type="ECO:0000256" key="12">
    <source>
        <dbReference type="ARBA" id="ARBA00022741"/>
    </source>
</evidence>
<evidence type="ECO:0000313" key="21">
    <source>
        <dbReference type="EMBL" id="ALE02179.1"/>
    </source>
</evidence>
<name>A0A0M4M388_9GAMM</name>
<feature type="binding site" evidence="18">
    <location>
        <position position="186"/>
    </location>
    <ligand>
        <name>Zn(2+)</name>
        <dbReference type="ChEBI" id="CHEBI:29105"/>
    </ligand>
</feature>
<evidence type="ECO:0000256" key="3">
    <source>
        <dbReference type="ARBA" id="ARBA00003485"/>
    </source>
</evidence>
<evidence type="ECO:0000256" key="16">
    <source>
        <dbReference type="ARBA" id="ARBA00023239"/>
    </source>
</evidence>
<dbReference type="UniPathway" id="UPA00053">
    <property type="reaction ID" value="UER00085"/>
</dbReference>
<feature type="domain" description="3-dehydroquinate synthase C-terminal" evidence="20">
    <location>
        <begin position="183"/>
        <end position="327"/>
    </location>
</feature>
<feature type="binding site" evidence="18">
    <location>
        <position position="266"/>
    </location>
    <ligand>
        <name>Zn(2+)</name>
        <dbReference type="ChEBI" id="CHEBI:29105"/>
    </ligand>
</feature>
<keyword evidence="12 18" id="KW-0547">Nucleotide-binding</keyword>
<evidence type="ECO:0000256" key="8">
    <source>
        <dbReference type="ARBA" id="ARBA00017684"/>
    </source>
</evidence>
<organism evidence="21 22">
    <name type="scientific">Candidatus Pseudothioglobus singularis PS1</name>
    <dbReference type="NCBI Taxonomy" id="1125411"/>
    <lineage>
        <taxon>Bacteria</taxon>
        <taxon>Pseudomonadati</taxon>
        <taxon>Pseudomonadota</taxon>
        <taxon>Gammaproteobacteria</taxon>
        <taxon>Candidatus Pseudothioglobaceae</taxon>
        <taxon>Candidatus Pseudothioglobus</taxon>
    </lineage>
</organism>
<keyword evidence="14 18" id="KW-0520">NAD</keyword>
<dbReference type="Pfam" id="PF24621">
    <property type="entry name" value="DHQS_C"/>
    <property type="match status" value="1"/>
</dbReference>
<dbReference type="RefSeq" id="WP_053820386.1">
    <property type="nucleotide sequence ID" value="NZ_CP006911.1"/>
</dbReference>
<comment type="similarity">
    <text evidence="6 18">Belongs to the sugar phosphate cyclases superfamily. Dehydroquinate synthase family.</text>
</comment>
<keyword evidence="16 18" id="KW-0456">Lyase</keyword>
<dbReference type="InterPro" id="IPR030963">
    <property type="entry name" value="DHQ_synth_fam"/>
</dbReference>
<evidence type="ECO:0000256" key="10">
    <source>
        <dbReference type="ARBA" id="ARBA00022605"/>
    </source>
</evidence>
<keyword evidence="10 18" id="KW-0028">Amino-acid biosynthesis</keyword>
<dbReference type="EC" id="4.2.3.4" evidence="7 18"/>
<evidence type="ECO:0000256" key="15">
    <source>
        <dbReference type="ARBA" id="ARBA00023141"/>
    </source>
</evidence>
<evidence type="ECO:0000259" key="20">
    <source>
        <dbReference type="Pfam" id="PF24621"/>
    </source>
</evidence>
<dbReference type="InterPro" id="IPR050071">
    <property type="entry name" value="Dehydroquinate_synthase"/>
</dbReference>
<protein>
    <recommendedName>
        <fullName evidence="8 18">3-dehydroquinate synthase</fullName>
        <shortName evidence="18">DHQS</shortName>
        <ecNumber evidence="7 18">4.2.3.4</ecNumber>
    </recommendedName>
</protein>
<evidence type="ECO:0000256" key="9">
    <source>
        <dbReference type="ARBA" id="ARBA00022490"/>
    </source>
</evidence>
<evidence type="ECO:0000256" key="18">
    <source>
        <dbReference type="HAMAP-Rule" id="MF_00110"/>
    </source>
</evidence>
<gene>
    <name evidence="18" type="primary">aroB</name>
    <name evidence="21" type="ORF">W908_06295</name>
</gene>